<accession>A0A0C9QDJ9</accession>
<sequence>FFRDQSAWSCLRRKTDRERTTGARQLKFQLIPTTMWRRVLSSLIIYSLITPGRLEKSINETQVKVPEDLSKLLKLQELLEKADPTGNSTISTQVPVQPQGPCTCGGGVCTCCSRILLNTWKQKACVKVTYDPDEFSFTATVSMNDRVLYTRSVSGKNPRPVCVPVPRIPAVRACVRFYNIYFQGRNVHACVSMEGKFSDTTLFKMGLDCIRLGASGVALVRPEDGGGIGQVEFLPDDPDDENDPDSEEYNEYDGEVGDNDDDDDDD</sequence>
<name>A0A0C9QDJ9_9HYME</name>
<reference evidence="3" key="1">
    <citation type="submission" date="2015-01" db="EMBL/GenBank/DDBJ databases">
        <title>Transcriptome Assembly of Fopius arisanus.</title>
        <authorList>
            <person name="Geib S."/>
        </authorList>
    </citation>
    <scope>NUCLEOTIDE SEQUENCE</scope>
</reference>
<proteinExistence type="predicted"/>
<organism evidence="3">
    <name type="scientific">Fopius arisanus</name>
    <dbReference type="NCBI Taxonomy" id="64838"/>
    <lineage>
        <taxon>Eukaryota</taxon>
        <taxon>Metazoa</taxon>
        <taxon>Ecdysozoa</taxon>
        <taxon>Arthropoda</taxon>
        <taxon>Hexapoda</taxon>
        <taxon>Insecta</taxon>
        <taxon>Pterygota</taxon>
        <taxon>Neoptera</taxon>
        <taxon>Endopterygota</taxon>
        <taxon>Hymenoptera</taxon>
        <taxon>Apocrita</taxon>
        <taxon>Ichneumonoidea</taxon>
        <taxon>Braconidae</taxon>
        <taxon>Opiinae</taxon>
        <taxon>Fopius</taxon>
    </lineage>
</organism>
<feature type="domain" description="DUF4773" evidence="2">
    <location>
        <begin position="101"/>
        <end position="216"/>
    </location>
</feature>
<evidence type="ECO:0000256" key="1">
    <source>
        <dbReference type="SAM" id="MobiDB-lite"/>
    </source>
</evidence>
<dbReference type="AlphaFoldDB" id="A0A0C9QDJ9"/>
<dbReference type="PANTHER" id="PTHR36299:SF4">
    <property type="entry name" value="GH07892P-RELATED"/>
    <property type="match status" value="1"/>
</dbReference>
<feature type="non-terminal residue" evidence="3">
    <location>
        <position position="1"/>
    </location>
</feature>
<gene>
    <name evidence="3" type="ORF">g.32272</name>
</gene>
<feature type="compositionally biased region" description="Acidic residues" evidence="1">
    <location>
        <begin position="234"/>
        <end position="266"/>
    </location>
</feature>
<dbReference type="EMBL" id="GBYB01012513">
    <property type="protein sequence ID" value="JAG82280.1"/>
    <property type="molecule type" value="Transcribed_RNA"/>
</dbReference>
<dbReference type="PANTHER" id="PTHR36299">
    <property type="entry name" value="AGAP008005-PA"/>
    <property type="match status" value="1"/>
</dbReference>
<dbReference type="InterPro" id="IPR031941">
    <property type="entry name" value="DUF4773"/>
</dbReference>
<evidence type="ECO:0000313" key="3">
    <source>
        <dbReference type="EMBL" id="JAG82280.1"/>
    </source>
</evidence>
<feature type="region of interest" description="Disordered" evidence="1">
    <location>
        <begin position="227"/>
        <end position="266"/>
    </location>
</feature>
<evidence type="ECO:0000259" key="2">
    <source>
        <dbReference type="Pfam" id="PF15998"/>
    </source>
</evidence>
<dbReference type="Pfam" id="PF15998">
    <property type="entry name" value="DUF4773"/>
    <property type="match status" value="1"/>
</dbReference>
<feature type="non-terminal residue" evidence="3">
    <location>
        <position position="266"/>
    </location>
</feature>
<protein>
    <submittedName>
        <fullName evidence="3">ORF c21433_g1_i1|g.32272 c21433_g1_i1|m.322 72 type:internal len:267 (+) protein</fullName>
    </submittedName>
</protein>